<gene>
    <name evidence="1" type="ORF">ACAOBT_LOCUS1554</name>
</gene>
<evidence type="ECO:0000313" key="1">
    <source>
        <dbReference type="EMBL" id="CAH1956425.1"/>
    </source>
</evidence>
<comment type="caution">
    <text evidence="1">The sequence shown here is derived from an EMBL/GenBank/DDBJ whole genome shotgun (WGS) entry which is preliminary data.</text>
</comment>
<reference evidence="1" key="1">
    <citation type="submission" date="2022-03" db="EMBL/GenBank/DDBJ databases">
        <authorList>
            <person name="Sayadi A."/>
        </authorList>
    </citation>
    <scope>NUCLEOTIDE SEQUENCE</scope>
</reference>
<dbReference type="AlphaFoldDB" id="A0A9P0JMY1"/>
<name>A0A9P0JMY1_ACAOB</name>
<accession>A0A9P0JMY1</accession>
<dbReference type="Proteomes" id="UP001152888">
    <property type="component" value="Unassembled WGS sequence"/>
</dbReference>
<protein>
    <submittedName>
        <fullName evidence="1">Uncharacterized protein</fullName>
    </submittedName>
</protein>
<dbReference type="EMBL" id="CAKOFQ010006665">
    <property type="protein sequence ID" value="CAH1956425.1"/>
    <property type="molecule type" value="Genomic_DNA"/>
</dbReference>
<sequence length="52" mass="6161">MLHYFQIMSMVSSRTKRILAALSQNDNRIMLILRKKSGLCRYPLFQVTIFLI</sequence>
<proteinExistence type="predicted"/>
<keyword evidence="2" id="KW-1185">Reference proteome</keyword>
<evidence type="ECO:0000313" key="2">
    <source>
        <dbReference type="Proteomes" id="UP001152888"/>
    </source>
</evidence>
<organism evidence="1 2">
    <name type="scientific">Acanthoscelides obtectus</name>
    <name type="common">Bean weevil</name>
    <name type="synonym">Bruchus obtectus</name>
    <dbReference type="NCBI Taxonomy" id="200917"/>
    <lineage>
        <taxon>Eukaryota</taxon>
        <taxon>Metazoa</taxon>
        <taxon>Ecdysozoa</taxon>
        <taxon>Arthropoda</taxon>
        <taxon>Hexapoda</taxon>
        <taxon>Insecta</taxon>
        <taxon>Pterygota</taxon>
        <taxon>Neoptera</taxon>
        <taxon>Endopterygota</taxon>
        <taxon>Coleoptera</taxon>
        <taxon>Polyphaga</taxon>
        <taxon>Cucujiformia</taxon>
        <taxon>Chrysomeloidea</taxon>
        <taxon>Chrysomelidae</taxon>
        <taxon>Bruchinae</taxon>
        <taxon>Bruchini</taxon>
        <taxon>Acanthoscelides</taxon>
    </lineage>
</organism>